<protein>
    <recommendedName>
        <fullName evidence="3">DUF2190 family protein</fullName>
    </recommendedName>
</protein>
<dbReference type="AlphaFoldDB" id="A0A956LUP3"/>
<sequence length="128" mass="12901">MTIGATDFGVGLDVDRTAGGTFSQFACVRVSSTAGAIIATTTATQIAIGFAQEAATASGDLIRTRLSGTSLCIAQTTIAANADLLGPTTTSGKIATQSSTHYCAQPLFEEAAAADNLVPIFINIGENA</sequence>
<evidence type="ECO:0008006" key="3">
    <source>
        <dbReference type="Google" id="ProtNLM"/>
    </source>
</evidence>
<organism evidence="1 2">
    <name type="scientific">Eiseniibacteriota bacterium</name>
    <dbReference type="NCBI Taxonomy" id="2212470"/>
    <lineage>
        <taxon>Bacteria</taxon>
        <taxon>Candidatus Eiseniibacteriota</taxon>
    </lineage>
</organism>
<dbReference type="EMBL" id="JAGQHR010000001">
    <property type="protein sequence ID" value="MCA9726045.1"/>
    <property type="molecule type" value="Genomic_DNA"/>
</dbReference>
<name>A0A956LUP3_UNCEI</name>
<comment type="caution">
    <text evidence="1">The sequence shown here is derived from an EMBL/GenBank/DDBJ whole genome shotgun (WGS) entry which is preliminary data.</text>
</comment>
<reference evidence="1" key="1">
    <citation type="submission" date="2020-04" db="EMBL/GenBank/DDBJ databases">
        <authorList>
            <person name="Zhang T."/>
        </authorList>
    </citation>
    <scope>NUCLEOTIDE SEQUENCE</scope>
    <source>
        <strain evidence="1">HKST-UBA01</strain>
    </source>
</reference>
<accession>A0A956LUP3</accession>
<gene>
    <name evidence="1" type="ORF">KC729_00070</name>
</gene>
<evidence type="ECO:0000313" key="1">
    <source>
        <dbReference type="EMBL" id="MCA9726045.1"/>
    </source>
</evidence>
<evidence type="ECO:0000313" key="2">
    <source>
        <dbReference type="Proteomes" id="UP000697710"/>
    </source>
</evidence>
<dbReference type="Proteomes" id="UP000697710">
    <property type="component" value="Unassembled WGS sequence"/>
</dbReference>
<reference evidence="1" key="2">
    <citation type="journal article" date="2021" name="Microbiome">
        <title>Successional dynamics and alternative stable states in a saline activated sludge microbial community over 9 years.</title>
        <authorList>
            <person name="Wang Y."/>
            <person name="Ye J."/>
            <person name="Ju F."/>
            <person name="Liu L."/>
            <person name="Boyd J.A."/>
            <person name="Deng Y."/>
            <person name="Parks D.H."/>
            <person name="Jiang X."/>
            <person name="Yin X."/>
            <person name="Woodcroft B.J."/>
            <person name="Tyson G.W."/>
            <person name="Hugenholtz P."/>
            <person name="Polz M.F."/>
            <person name="Zhang T."/>
        </authorList>
    </citation>
    <scope>NUCLEOTIDE SEQUENCE</scope>
    <source>
        <strain evidence="1">HKST-UBA01</strain>
    </source>
</reference>
<proteinExistence type="predicted"/>